<evidence type="ECO:0000313" key="2">
    <source>
        <dbReference type="EMBL" id="KAH7159846.1"/>
    </source>
</evidence>
<reference evidence="2" key="1">
    <citation type="journal article" date="2021" name="Nat. Commun.">
        <title>Genetic determinants of endophytism in the Arabidopsis root mycobiome.</title>
        <authorList>
            <person name="Mesny F."/>
            <person name="Miyauchi S."/>
            <person name="Thiergart T."/>
            <person name="Pickel B."/>
            <person name="Atanasova L."/>
            <person name="Karlsson M."/>
            <person name="Huettel B."/>
            <person name="Barry K.W."/>
            <person name="Haridas S."/>
            <person name="Chen C."/>
            <person name="Bauer D."/>
            <person name="Andreopoulos W."/>
            <person name="Pangilinan J."/>
            <person name="LaButti K."/>
            <person name="Riley R."/>
            <person name="Lipzen A."/>
            <person name="Clum A."/>
            <person name="Drula E."/>
            <person name="Henrissat B."/>
            <person name="Kohler A."/>
            <person name="Grigoriev I.V."/>
            <person name="Martin F.M."/>
            <person name="Hacquard S."/>
        </authorList>
    </citation>
    <scope>NUCLEOTIDE SEQUENCE</scope>
    <source>
        <strain evidence="2">MPI-CAGE-AT-0021</strain>
    </source>
</reference>
<feature type="region of interest" description="Disordered" evidence="1">
    <location>
        <begin position="94"/>
        <end position="132"/>
    </location>
</feature>
<sequence>MTSAPLHCGDALSTLRRRPLRVCCATPTCLHEAASRMLHVACTADACGHGTVLFNAFRPSVPGTACRALWPRDTDRHQPAARSYYLRSRAHLRRTTGKDLQHDVSRSPSSISRLGNPEKESSNEQKTKTKQNKKLLMPWEACHVAALTNQSEDAQLTQELRVEVDPSRRPVSSSVVAHPEFLSGRLSRRQQVPIVLGTPQAPLVLLVPASLCTHEGHPWTIWSRYWRLWRLRAQMKTAMGTLPGLLSLFSFCFPHSEATLLRGNAIQRLHCAASHHKSIFLEC</sequence>
<accession>A0A9P9FDH8</accession>
<organism evidence="2 3">
    <name type="scientific">Dactylonectria estremocensis</name>
    <dbReference type="NCBI Taxonomy" id="1079267"/>
    <lineage>
        <taxon>Eukaryota</taxon>
        <taxon>Fungi</taxon>
        <taxon>Dikarya</taxon>
        <taxon>Ascomycota</taxon>
        <taxon>Pezizomycotina</taxon>
        <taxon>Sordariomycetes</taxon>
        <taxon>Hypocreomycetidae</taxon>
        <taxon>Hypocreales</taxon>
        <taxon>Nectriaceae</taxon>
        <taxon>Dactylonectria</taxon>
    </lineage>
</organism>
<dbReference type="Proteomes" id="UP000717696">
    <property type="component" value="Unassembled WGS sequence"/>
</dbReference>
<protein>
    <submittedName>
        <fullName evidence="2">Uncharacterized protein</fullName>
    </submittedName>
</protein>
<feature type="compositionally biased region" description="Basic and acidic residues" evidence="1">
    <location>
        <begin position="116"/>
        <end position="127"/>
    </location>
</feature>
<name>A0A9P9FDH8_9HYPO</name>
<evidence type="ECO:0000313" key="3">
    <source>
        <dbReference type="Proteomes" id="UP000717696"/>
    </source>
</evidence>
<dbReference type="EMBL" id="JAGMUU010000002">
    <property type="protein sequence ID" value="KAH7159846.1"/>
    <property type="molecule type" value="Genomic_DNA"/>
</dbReference>
<comment type="caution">
    <text evidence="2">The sequence shown here is derived from an EMBL/GenBank/DDBJ whole genome shotgun (WGS) entry which is preliminary data.</text>
</comment>
<evidence type="ECO:0000256" key="1">
    <source>
        <dbReference type="SAM" id="MobiDB-lite"/>
    </source>
</evidence>
<dbReference type="AlphaFoldDB" id="A0A9P9FDH8"/>
<gene>
    <name evidence="2" type="ORF">B0J13DRAFT_114650</name>
</gene>
<proteinExistence type="predicted"/>
<feature type="compositionally biased region" description="Basic and acidic residues" evidence="1">
    <location>
        <begin position="96"/>
        <end position="105"/>
    </location>
</feature>
<keyword evidence="3" id="KW-1185">Reference proteome</keyword>